<dbReference type="OrthoDB" id="4509327at2759"/>
<dbReference type="EMBL" id="CDMC01000002">
    <property type="protein sequence ID" value="CEN60042.1"/>
    <property type="molecule type" value="Genomic_DNA"/>
</dbReference>
<reference evidence="3" key="1">
    <citation type="journal article" date="2016" name="Genome Announc.">
        <title>Draft genome sequences of fungus Aspergillus calidoustus.</title>
        <authorList>
            <person name="Horn F."/>
            <person name="Linde J."/>
            <person name="Mattern D.J."/>
            <person name="Walther G."/>
            <person name="Guthke R."/>
            <person name="Scherlach K."/>
            <person name="Martin K."/>
            <person name="Brakhage A.A."/>
            <person name="Petzke L."/>
            <person name="Valiante V."/>
        </authorList>
    </citation>
    <scope>NUCLEOTIDE SEQUENCE [LARGE SCALE GENOMIC DNA]</scope>
    <source>
        <strain evidence="3">SF006504</strain>
    </source>
</reference>
<feature type="region of interest" description="Disordered" evidence="1">
    <location>
        <begin position="643"/>
        <end position="672"/>
    </location>
</feature>
<dbReference type="Proteomes" id="UP000054771">
    <property type="component" value="Unassembled WGS sequence"/>
</dbReference>
<name>A0A0U5GKP6_ASPCI</name>
<feature type="region of interest" description="Disordered" evidence="1">
    <location>
        <begin position="377"/>
        <end position="416"/>
    </location>
</feature>
<feature type="region of interest" description="Disordered" evidence="1">
    <location>
        <begin position="449"/>
        <end position="477"/>
    </location>
</feature>
<feature type="compositionally biased region" description="Basic residues" evidence="1">
    <location>
        <begin position="648"/>
        <end position="658"/>
    </location>
</feature>
<accession>A0A0U5GKP6</accession>
<evidence type="ECO:0000256" key="1">
    <source>
        <dbReference type="SAM" id="MobiDB-lite"/>
    </source>
</evidence>
<dbReference type="AlphaFoldDB" id="A0A0U5GKP6"/>
<sequence length="778" mass="86873">MGSLLGRFRPDDENTALQHHTHHSISDIVGHALDSSPNAFYHNQPSNVSLDRRDNGCAVGGTGGMAVSDLGTATIATSPRQPDENAAPEEPYPYPAFSYRVTTAFEIVKERRTSPVMHEFLKQTDLILSALHMCTPDDVRELLNQENPPSFEDLVGLKWENTSRVGVYSKAVFEIDALGKPRLDKPHFEYVGSATRKHGGLEARKYTHDHPSEKEKKSFHSYLVHGKVKRSRKFGVLFSVPTHGLTDQEFVAIRQICIVAEAVFAQILGVYSEHVTDSSLHGSVYGNAREVFSWYGACSHFCLLEGVRGLKKKTLNSQPLIDAMFKYMKAVTDEGQDSDTTLVDSSSEVTVVTSATSPIHIAYSNDHNNELGLSKPMSLFKNGAGDHDGITSDTNDSSPSTPTTLQEPLAPSQHPEMICPPVSTQGSQGNADSLMEVDVLDDVDYIDGPDDADSSMEPDTVDYIDDSDDGDNWEDADNTNEIDEIEIAALPGTQTKSFSGIEDPVITAKRHKAKQQHATYMRWIQNMTAEQKDALREFRKLTSRNWRAANFERVNSDEYRARNRMSLKKHRAAYPGRRKIKEQAAWARKTEEEKERVRAMKRIINNRSRIKMATLREALAEGKTQSEAKALAEAAVKALDEAEVKIPPRPKGRSKRKSTSISEGIPREARPVKDEMKWMRQKICRAAQKASKAWKSDAIECNSLLLVWIALYVERHELTLSLGKRSKCNPPDVFFDIAKAKKDHGEIEALKILAEHTNRDIATSLLSSRHEMSTMKSS</sequence>
<proteinExistence type="predicted"/>
<evidence type="ECO:0000313" key="2">
    <source>
        <dbReference type="EMBL" id="CEN60042.1"/>
    </source>
</evidence>
<keyword evidence="3" id="KW-1185">Reference proteome</keyword>
<feature type="compositionally biased region" description="Low complexity" evidence="1">
    <location>
        <begin position="391"/>
        <end position="404"/>
    </location>
</feature>
<gene>
    <name evidence="2" type="ORF">ASPCAL02483</name>
</gene>
<evidence type="ECO:0000313" key="3">
    <source>
        <dbReference type="Proteomes" id="UP000054771"/>
    </source>
</evidence>
<organism evidence="2 3">
    <name type="scientific">Aspergillus calidoustus</name>
    <dbReference type="NCBI Taxonomy" id="454130"/>
    <lineage>
        <taxon>Eukaryota</taxon>
        <taxon>Fungi</taxon>
        <taxon>Dikarya</taxon>
        <taxon>Ascomycota</taxon>
        <taxon>Pezizomycotina</taxon>
        <taxon>Eurotiomycetes</taxon>
        <taxon>Eurotiomycetidae</taxon>
        <taxon>Eurotiales</taxon>
        <taxon>Aspergillaceae</taxon>
        <taxon>Aspergillus</taxon>
        <taxon>Aspergillus subgen. Nidulantes</taxon>
    </lineage>
</organism>
<protein>
    <submittedName>
        <fullName evidence="2">Uncharacterized protein</fullName>
    </submittedName>
</protein>